<evidence type="ECO:0000259" key="1">
    <source>
        <dbReference type="Pfam" id="PF14534"/>
    </source>
</evidence>
<keyword evidence="2" id="KW-0413">Isomerase</keyword>
<comment type="caution">
    <text evidence="2">The sequence shown here is derived from an EMBL/GenBank/DDBJ whole genome shotgun (WGS) entry which is preliminary data.</text>
</comment>
<organism evidence="2 3">
    <name type="scientific">Saonia flava</name>
    <dbReference type="NCBI Taxonomy" id="523696"/>
    <lineage>
        <taxon>Bacteria</taxon>
        <taxon>Pseudomonadati</taxon>
        <taxon>Bacteroidota</taxon>
        <taxon>Flavobacteriia</taxon>
        <taxon>Flavobacteriales</taxon>
        <taxon>Flavobacteriaceae</taxon>
        <taxon>Saonia</taxon>
    </lineage>
</organism>
<dbReference type="SUPFAM" id="SSF54427">
    <property type="entry name" value="NTF2-like"/>
    <property type="match status" value="1"/>
</dbReference>
<dbReference type="Proteomes" id="UP000590442">
    <property type="component" value="Unassembled WGS sequence"/>
</dbReference>
<reference evidence="2 3" key="1">
    <citation type="submission" date="2020-03" db="EMBL/GenBank/DDBJ databases">
        <title>Genomic Encyclopedia of Type Strains, Phase IV (KMG-IV): sequencing the most valuable type-strain genomes for metagenomic binning, comparative biology and taxonomic classification.</title>
        <authorList>
            <person name="Goeker M."/>
        </authorList>
    </citation>
    <scope>NUCLEOTIDE SEQUENCE [LARGE SCALE GENOMIC DNA]</scope>
    <source>
        <strain evidence="2 3">DSM 29762</strain>
    </source>
</reference>
<dbReference type="InterPro" id="IPR027843">
    <property type="entry name" value="DUF4440"/>
</dbReference>
<evidence type="ECO:0000313" key="2">
    <source>
        <dbReference type="EMBL" id="NJB72689.1"/>
    </source>
</evidence>
<dbReference type="Pfam" id="PF14534">
    <property type="entry name" value="DUF4440"/>
    <property type="match status" value="1"/>
</dbReference>
<name>A0A846R7E3_9FLAO</name>
<dbReference type="Gene3D" id="3.10.450.50">
    <property type="match status" value="1"/>
</dbReference>
<dbReference type="EMBL" id="JAATJJ010000002">
    <property type="protein sequence ID" value="NJB72689.1"/>
    <property type="molecule type" value="Genomic_DNA"/>
</dbReference>
<protein>
    <submittedName>
        <fullName evidence="2">Ketosteroid isomerase-like protein</fullName>
    </submittedName>
</protein>
<proteinExistence type="predicted"/>
<dbReference type="GO" id="GO:0016853">
    <property type="term" value="F:isomerase activity"/>
    <property type="evidence" value="ECO:0007669"/>
    <property type="project" value="UniProtKB-KW"/>
</dbReference>
<feature type="domain" description="DUF4440" evidence="1">
    <location>
        <begin position="200"/>
        <end position="309"/>
    </location>
</feature>
<dbReference type="RefSeq" id="WP_167965968.1">
    <property type="nucleotide sequence ID" value="NZ_JAATJJ010000002.1"/>
</dbReference>
<evidence type="ECO:0000313" key="3">
    <source>
        <dbReference type="Proteomes" id="UP000590442"/>
    </source>
</evidence>
<gene>
    <name evidence="2" type="ORF">GGR42_003180</name>
</gene>
<accession>A0A846R7E3</accession>
<keyword evidence="3" id="KW-1185">Reference proteome</keyword>
<dbReference type="AlphaFoldDB" id="A0A846R7E3"/>
<sequence>MRTLYSFLVSMLVYTGSSAQYNFEPSIEHPYGIPNPEAPQEVLDYTALIGECNCKSIARKADQTWAEPVDMIWRFKFIMNGMAVQDETLKADGKHSGSIRQFIPDSTKWYVHYYSSGAPTTILPVWEGNKNKDGEIVLYKEQKAPNGTDGFYRLTFSNISSEGYNWIGEWVSKDKSIIYPTWKINCLRTNKVSKSDEEKIMAKATTFSKAYINGDYETMTSIYTKDAKLFPNNTKIIEGHTDIKDRWILPEGVKILNHKTESNEINIIGNFAYDYGYYNGTTQRKDKSEVSWKGKYVIIWKKVNEEWKMYLDIWNSVVD</sequence>
<dbReference type="InterPro" id="IPR032710">
    <property type="entry name" value="NTF2-like_dom_sf"/>
</dbReference>